<dbReference type="OrthoDB" id="1431247at2759"/>
<evidence type="ECO:0000259" key="5">
    <source>
        <dbReference type="PROSITE" id="PS01031"/>
    </source>
</evidence>
<dbReference type="InterPro" id="IPR002068">
    <property type="entry name" value="A-crystallin/Hsp20_dom"/>
</dbReference>
<proteinExistence type="inferred from homology"/>
<evidence type="ECO:0000313" key="6">
    <source>
        <dbReference type="EMBL" id="KAF2861752.1"/>
    </source>
</evidence>
<evidence type="ECO:0000256" key="4">
    <source>
        <dbReference type="SAM" id="MobiDB-lite"/>
    </source>
</evidence>
<dbReference type="Pfam" id="PF00011">
    <property type="entry name" value="HSP20"/>
    <property type="match status" value="1"/>
</dbReference>
<name>A0A6A7C3B5_9PEZI</name>
<protein>
    <submittedName>
        <fullName evidence="6">30 kDa heat shock protein</fullName>
    </submittedName>
</protein>
<dbReference type="PANTHER" id="PTHR11527">
    <property type="entry name" value="HEAT-SHOCK PROTEIN 20 FAMILY MEMBER"/>
    <property type="match status" value="1"/>
</dbReference>
<comment type="similarity">
    <text evidence="2 3">Belongs to the small heat shock protein (HSP20) family.</text>
</comment>
<feature type="domain" description="SHSP" evidence="5">
    <location>
        <begin position="41"/>
        <end position="179"/>
    </location>
</feature>
<dbReference type="EMBL" id="MU005970">
    <property type="protein sequence ID" value="KAF2861752.1"/>
    <property type="molecule type" value="Genomic_DNA"/>
</dbReference>
<evidence type="ECO:0000256" key="1">
    <source>
        <dbReference type="ARBA" id="ARBA00023016"/>
    </source>
</evidence>
<keyword evidence="1 6" id="KW-0346">Stress response</keyword>
<dbReference type="AlphaFoldDB" id="A0A6A7C3B5"/>
<evidence type="ECO:0000256" key="2">
    <source>
        <dbReference type="PROSITE-ProRule" id="PRU00285"/>
    </source>
</evidence>
<dbReference type="InterPro" id="IPR008978">
    <property type="entry name" value="HSP20-like_chaperone"/>
</dbReference>
<evidence type="ECO:0000256" key="3">
    <source>
        <dbReference type="RuleBase" id="RU003616"/>
    </source>
</evidence>
<dbReference type="Proteomes" id="UP000799421">
    <property type="component" value="Unassembled WGS sequence"/>
</dbReference>
<reference evidence="6" key="1">
    <citation type="journal article" date="2020" name="Stud. Mycol.">
        <title>101 Dothideomycetes genomes: a test case for predicting lifestyles and emergence of pathogens.</title>
        <authorList>
            <person name="Haridas S."/>
            <person name="Albert R."/>
            <person name="Binder M."/>
            <person name="Bloem J."/>
            <person name="Labutti K."/>
            <person name="Salamov A."/>
            <person name="Andreopoulos B."/>
            <person name="Baker S."/>
            <person name="Barry K."/>
            <person name="Bills G."/>
            <person name="Bluhm B."/>
            <person name="Cannon C."/>
            <person name="Castanera R."/>
            <person name="Culley D."/>
            <person name="Daum C."/>
            <person name="Ezra D."/>
            <person name="Gonzalez J."/>
            <person name="Henrissat B."/>
            <person name="Kuo A."/>
            <person name="Liang C."/>
            <person name="Lipzen A."/>
            <person name="Lutzoni F."/>
            <person name="Magnuson J."/>
            <person name="Mondo S."/>
            <person name="Nolan M."/>
            <person name="Ohm R."/>
            <person name="Pangilinan J."/>
            <person name="Park H.-J."/>
            <person name="Ramirez L."/>
            <person name="Alfaro M."/>
            <person name="Sun H."/>
            <person name="Tritt A."/>
            <person name="Yoshinaga Y."/>
            <person name="Zwiers L.-H."/>
            <person name="Turgeon B."/>
            <person name="Goodwin S."/>
            <person name="Spatafora J."/>
            <person name="Crous P."/>
            <person name="Grigoriev I."/>
        </authorList>
    </citation>
    <scope>NUCLEOTIDE SEQUENCE</scope>
    <source>
        <strain evidence="6">CBS 480.64</strain>
    </source>
</reference>
<dbReference type="InterPro" id="IPR031107">
    <property type="entry name" value="Small_HSP"/>
</dbReference>
<dbReference type="SUPFAM" id="SSF49764">
    <property type="entry name" value="HSP20-like chaperones"/>
    <property type="match status" value="1"/>
</dbReference>
<evidence type="ECO:0000313" key="7">
    <source>
        <dbReference type="Proteomes" id="UP000799421"/>
    </source>
</evidence>
<dbReference type="PROSITE" id="PS01031">
    <property type="entry name" value="SHSP"/>
    <property type="match status" value="1"/>
</dbReference>
<sequence length="179" mass="20308">MPQRRTVSFFQNDFVPMFRFLDDYANHLATSPSGRFNPATKGLASIQPKFDIHEAKDSYKLIGELPGMEQKDVQIEFTEPQTINITGRCERSYDTDSADQKQPTVEDEGKETSTEVAKQQPKEDQPKVWLAERSVGQFSRTFSFPSLVDQDHVKASLKNGILSIVVPKAEKANKRIEIE</sequence>
<feature type="region of interest" description="Disordered" evidence="4">
    <location>
        <begin position="87"/>
        <end position="126"/>
    </location>
</feature>
<organism evidence="6 7">
    <name type="scientific">Piedraia hortae CBS 480.64</name>
    <dbReference type="NCBI Taxonomy" id="1314780"/>
    <lineage>
        <taxon>Eukaryota</taxon>
        <taxon>Fungi</taxon>
        <taxon>Dikarya</taxon>
        <taxon>Ascomycota</taxon>
        <taxon>Pezizomycotina</taxon>
        <taxon>Dothideomycetes</taxon>
        <taxon>Dothideomycetidae</taxon>
        <taxon>Capnodiales</taxon>
        <taxon>Piedraiaceae</taxon>
        <taxon>Piedraia</taxon>
    </lineage>
</organism>
<gene>
    <name evidence="6" type="ORF">K470DRAFT_214253</name>
</gene>
<keyword evidence="7" id="KW-1185">Reference proteome</keyword>
<dbReference type="CDD" id="cd06464">
    <property type="entry name" value="ACD_sHsps-like"/>
    <property type="match status" value="1"/>
</dbReference>
<dbReference type="Gene3D" id="2.60.40.790">
    <property type="match status" value="1"/>
</dbReference>
<accession>A0A6A7C3B5</accession>